<proteinExistence type="inferred from homology"/>
<evidence type="ECO:0000313" key="5">
    <source>
        <dbReference type="Proteomes" id="UP000239663"/>
    </source>
</evidence>
<dbReference type="PANTHER" id="PTHR11941">
    <property type="entry name" value="ENOYL-COA HYDRATASE-RELATED"/>
    <property type="match status" value="1"/>
</dbReference>
<keyword evidence="2" id="KW-0456">Lyase</keyword>
<dbReference type="FunFam" id="1.10.12.10:FF:000001">
    <property type="entry name" value="Probable enoyl-CoA hydratase, mitochondrial"/>
    <property type="match status" value="1"/>
</dbReference>
<dbReference type="Gene3D" id="3.90.226.10">
    <property type="entry name" value="2-enoyl-CoA Hydratase, Chain A, domain 1"/>
    <property type="match status" value="1"/>
</dbReference>
<keyword evidence="5" id="KW-1185">Reference proteome</keyword>
<evidence type="ECO:0000313" key="4">
    <source>
        <dbReference type="EMBL" id="PQD94559.1"/>
    </source>
</evidence>
<dbReference type="CDD" id="cd06558">
    <property type="entry name" value="crotonase-like"/>
    <property type="match status" value="1"/>
</dbReference>
<dbReference type="Pfam" id="PF00378">
    <property type="entry name" value="ECH_1"/>
    <property type="match status" value="1"/>
</dbReference>
<evidence type="ECO:0000256" key="2">
    <source>
        <dbReference type="ARBA" id="ARBA00023239"/>
    </source>
</evidence>
<dbReference type="PROSITE" id="PS00166">
    <property type="entry name" value="ENOYL_COA_HYDRATASE"/>
    <property type="match status" value="1"/>
</dbReference>
<reference evidence="4 5" key="1">
    <citation type="submission" date="2017-12" db="EMBL/GenBank/DDBJ databases">
        <title>Taxonomic description and draft genome of Pradoshia cofamensis Gen. nov., sp. nov., a thermotolerant bacillale isolated from anterior gut of earthworm Eisenia fetida.</title>
        <authorList>
            <person name="Saha T."/>
            <person name="Chakraborty R."/>
        </authorList>
    </citation>
    <scope>NUCLEOTIDE SEQUENCE [LARGE SCALE GENOMIC DNA]</scope>
    <source>
        <strain evidence="4 5">EAG3</strain>
    </source>
</reference>
<dbReference type="AlphaFoldDB" id="A0A2S7MXQ2"/>
<dbReference type="Proteomes" id="UP000239663">
    <property type="component" value="Unassembled WGS sequence"/>
</dbReference>
<evidence type="ECO:0000256" key="3">
    <source>
        <dbReference type="RuleBase" id="RU003707"/>
    </source>
</evidence>
<dbReference type="InterPro" id="IPR001753">
    <property type="entry name" value="Enoyl-CoA_hydra/iso"/>
</dbReference>
<comment type="similarity">
    <text evidence="1 3">Belongs to the enoyl-CoA hydratase/isomerase family.</text>
</comment>
<dbReference type="InterPro" id="IPR018376">
    <property type="entry name" value="Enoyl-CoA_hyd/isom_CS"/>
</dbReference>
<organism evidence="4 5">
    <name type="scientific">Pradoshia eiseniae</name>
    <dbReference type="NCBI Taxonomy" id="2064768"/>
    <lineage>
        <taxon>Bacteria</taxon>
        <taxon>Bacillati</taxon>
        <taxon>Bacillota</taxon>
        <taxon>Bacilli</taxon>
        <taxon>Bacillales</taxon>
        <taxon>Bacillaceae</taxon>
        <taxon>Pradoshia</taxon>
    </lineage>
</organism>
<dbReference type="PANTHER" id="PTHR11941:SF54">
    <property type="entry name" value="ENOYL-COA HYDRATASE, MITOCHONDRIAL"/>
    <property type="match status" value="1"/>
</dbReference>
<dbReference type="RefSeq" id="WP_104850197.1">
    <property type="nucleotide sequence ID" value="NZ_PKOZ01000009.1"/>
</dbReference>
<dbReference type="Gene3D" id="1.10.12.10">
    <property type="entry name" value="Lyase 2-enoyl-coa Hydratase, Chain A, domain 2"/>
    <property type="match status" value="1"/>
</dbReference>
<dbReference type="GO" id="GO:0006635">
    <property type="term" value="P:fatty acid beta-oxidation"/>
    <property type="evidence" value="ECO:0007669"/>
    <property type="project" value="TreeGrafter"/>
</dbReference>
<dbReference type="InterPro" id="IPR029045">
    <property type="entry name" value="ClpP/crotonase-like_dom_sf"/>
</dbReference>
<dbReference type="GO" id="GO:0016836">
    <property type="term" value="F:hydro-lyase activity"/>
    <property type="evidence" value="ECO:0007669"/>
    <property type="project" value="UniProtKB-ARBA"/>
</dbReference>
<dbReference type="InterPro" id="IPR014748">
    <property type="entry name" value="Enoyl-CoA_hydra_C"/>
</dbReference>
<dbReference type="FunFam" id="3.90.226.10:FF:000009">
    <property type="entry name" value="Carnitinyl-CoA dehydratase"/>
    <property type="match status" value="1"/>
</dbReference>
<dbReference type="EMBL" id="PKOZ01000009">
    <property type="protein sequence ID" value="PQD94559.1"/>
    <property type="molecule type" value="Genomic_DNA"/>
</dbReference>
<comment type="caution">
    <text evidence="4">The sequence shown here is derived from an EMBL/GenBank/DDBJ whole genome shotgun (WGS) entry which is preliminary data.</text>
</comment>
<name>A0A2S7MXQ2_9BACI</name>
<evidence type="ECO:0000256" key="1">
    <source>
        <dbReference type="ARBA" id="ARBA00005254"/>
    </source>
</evidence>
<protein>
    <submittedName>
        <fullName evidence="4">Enoyl-CoA hydratase</fullName>
    </submittedName>
</protein>
<dbReference type="SUPFAM" id="SSF52096">
    <property type="entry name" value="ClpP/crotonase"/>
    <property type="match status" value="1"/>
</dbReference>
<dbReference type="OrthoDB" id="9775794at2"/>
<sequence>MNHVHYNRLGTNQEIAEIILDRPEARNAFTTDMAREILELCQTIHHSEARVVIIRSSTEGAFCSGADLKERNGMSEDQWKEQHKLFEAMFHQLQDMKQPVIAVVDGYALAGGFEIVLNCDFIIATEQAIFGLPEVTRGIMPGGGGTRLLSRRIPMHKAKEWILTGRMIRAQEADQAGLINRLTTRQSIKEETLAFVEKMASNAPLAVQYCKAALDELYSADYREARELEIDYYNRCVDTKDRLEGVKAFVEKRQPQFIGK</sequence>
<gene>
    <name evidence="4" type="ORF">CYL18_14220</name>
</gene>
<accession>A0A2S7MXQ2</accession>